<dbReference type="Proteomes" id="UP000007796">
    <property type="component" value="Unassembled WGS sequence"/>
</dbReference>
<dbReference type="Gene3D" id="3.30.230.100">
    <property type="match status" value="1"/>
</dbReference>
<dbReference type="RefSeq" id="XP_014170793.1">
    <property type="nucleotide sequence ID" value="XM_014315318.1"/>
</dbReference>
<accession>F0XLZ2</accession>
<evidence type="ECO:0000313" key="1">
    <source>
        <dbReference type="EMBL" id="EFX01311.1"/>
    </source>
</evidence>
<dbReference type="Pfam" id="PF16093">
    <property type="entry name" value="PAC4"/>
    <property type="match status" value="1"/>
</dbReference>
<sequence length="156" mass="16903">MEQGSAESTTVSFATLLPRSQDTELHVRLTSRAKSLMVSVATTGTDEGDHARSELGSFVYALPNRYQAGDPLCTTLYSDEKSLEFAVRLAKLIVRRTQMVAYVSTSISLERMGLGGTVEEILEAYQAVVTPLAGYLPKSQPAVQTNGLSSLADEQR</sequence>
<dbReference type="OrthoDB" id="5407417at2759"/>
<dbReference type="GeneID" id="25979666"/>
<dbReference type="InterPro" id="IPR032157">
    <property type="entry name" value="PAC4"/>
</dbReference>
<protein>
    <recommendedName>
        <fullName evidence="3">Proteasome assembly chaperone 3</fullName>
    </recommendedName>
</protein>
<proteinExistence type="predicted"/>
<organism evidence="2">
    <name type="scientific">Grosmannia clavigera (strain kw1407 / UAMH 11150)</name>
    <name type="common">Blue stain fungus</name>
    <name type="synonym">Graphiocladiella clavigera</name>
    <dbReference type="NCBI Taxonomy" id="655863"/>
    <lineage>
        <taxon>Eukaryota</taxon>
        <taxon>Fungi</taxon>
        <taxon>Dikarya</taxon>
        <taxon>Ascomycota</taxon>
        <taxon>Pezizomycotina</taxon>
        <taxon>Sordariomycetes</taxon>
        <taxon>Sordariomycetidae</taxon>
        <taxon>Ophiostomatales</taxon>
        <taxon>Ophiostomataceae</taxon>
        <taxon>Leptographium</taxon>
    </lineage>
</organism>
<evidence type="ECO:0008006" key="3">
    <source>
        <dbReference type="Google" id="ProtNLM"/>
    </source>
</evidence>
<keyword evidence="2" id="KW-1185">Reference proteome</keyword>
<reference evidence="1 2" key="1">
    <citation type="journal article" date="2011" name="Proc. Natl. Acad. Sci. U.S.A.">
        <title>Genome and transcriptome analyses of the mountain pine beetle-fungal symbiont Grosmannia clavigera, a lodgepole pine pathogen.</title>
        <authorList>
            <person name="DiGuistini S."/>
            <person name="Wang Y."/>
            <person name="Liao N.Y."/>
            <person name="Taylor G."/>
            <person name="Tanguay P."/>
            <person name="Feau N."/>
            <person name="Henrissat B."/>
            <person name="Chan S.K."/>
            <person name="Hesse-Orce U."/>
            <person name="Alamouti S.M."/>
            <person name="Tsui C.K.M."/>
            <person name="Docking R.T."/>
            <person name="Levasseur A."/>
            <person name="Haridas S."/>
            <person name="Robertson G."/>
            <person name="Birol I."/>
            <person name="Holt R.A."/>
            <person name="Marra M.A."/>
            <person name="Hamelin R.C."/>
            <person name="Hirst M."/>
            <person name="Jones S.J.M."/>
            <person name="Bohlmann J."/>
            <person name="Breuil C."/>
        </authorList>
    </citation>
    <scope>NUCLEOTIDE SEQUENCE [LARGE SCALE GENOMIC DNA]</scope>
    <source>
        <strain evidence="2">kw1407 / UAMH 11150</strain>
    </source>
</reference>
<dbReference type="HOGENOM" id="CLU_108992_1_0_1"/>
<dbReference type="AlphaFoldDB" id="F0XLZ2"/>
<gene>
    <name evidence="1" type="ORF">CMQ_6253</name>
</gene>
<dbReference type="GO" id="GO:0043248">
    <property type="term" value="P:proteasome assembly"/>
    <property type="evidence" value="ECO:0007669"/>
    <property type="project" value="InterPro"/>
</dbReference>
<dbReference type="eggNOG" id="ENOG502SAIH">
    <property type="taxonomic scope" value="Eukaryota"/>
</dbReference>
<evidence type="ECO:0000313" key="2">
    <source>
        <dbReference type="Proteomes" id="UP000007796"/>
    </source>
</evidence>
<name>F0XLZ2_GROCL</name>
<dbReference type="InParanoid" id="F0XLZ2"/>
<dbReference type="EMBL" id="GL629794">
    <property type="protein sequence ID" value="EFX01311.1"/>
    <property type="molecule type" value="Genomic_DNA"/>
</dbReference>